<evidence type="ECO:0000256" key="1">
    <source>
        <dbReference type="ARBA" id="ARBA00004498"/>
    </source>
</evidence>
<dbReference type="PANTHER" id="PTHR11841:SF1">
    <property type="entry name" value="REELIN"/>
    <property type="match status" value="1"/>
</dbReference>
<keyword evidence="11" id="KW-0130">Cell adhesion</keyword>
<dbReference type="Pfam" id="PF23106">
    <property type="entry name" value="EGF_Teneurin"/>
    <property type="match status" value="1"/>
</dbReference>
<dbReference type="GO" id="GO:0070325">
    <property type="term" value="F:lipoprotein particle receptor binding"/>
    <property type="evidence" value="ECO:0007669"/>
    <property type="project" value="InterPro"/>
</dbReference>
<dbReference type="GO" id="GO:0046872">
    <property type="term" value="F:metal ion binding"/>
    <property type="evidence" value="ECO:0007669"/>
    <property type="project" value="UniProtKB-KW"/>
</dbReference>
<evidence type="ECO:0000256" key="8">
    <source>
        <dbReference type="ARBA" id="ARBA00022825"/>
    </source>
</evidence>
<organism evidence="18 19">
    <name type="scientific">Lates japonicus</name>
    <name type="common">Japanese lates</name>
    <dbReference type="NCBI Taxonomy" id="270547"/>
    <lineage>
        <taxon>Eukaryota</taxon>
        <taxon>Metazoa</taxon>
        <taxon>Chordata</taxon>
        <taxon>Craniata</taxon>
        <taxon>Vertebrata</taxon>
        <taxon>Euteleostomi</taxon>
        <taxon>Actinopterygii</taxon>
        <taxon>Neopterygii</taxon>
        <taxon>Teleostei</taxon>
        <taxon>Neoteleostei</taxon>
        <taxon>Acanthomorphata</taxon>
        <taxon>Carangaria</taxon>
        <taxon>Carangaria incertae sedis</taxon>
        <taxon>Centropomidae</taxon>
        <taxon>Lates</taxon>
    </lineage>
</organism>
<dbReference type="InterPro" id="IPR034968">
    <property type="entry name" value="Reelin"/>
</dbReference>
<dbReference type="EMBL" id="BRZM01000035">
    <property type="protein sequence ID" value="GLD58883.1"/>
    <property type="molecule type" value="Genomic_DNA"/>
</dbReference>
<dbReference type="GO" id="GO:0007155">
    <property type="term" value="P:cell adhesion"/>
    <property type="evidence" value="ECO:0007669"/>
    <property type="project" value="UniProtKB-KW"/>
</dbReference>
<evidence type="ECO:0000313" key="18">
    <source>
        <dbReference type="EMBL" id="GLD58883.1"/>
    </source>
</evidence>
<keyword evidence="5" id="KW-0645">Protease</keyword>
<dbReference type="PROSITE" id="PS00022">
    <property type="entry name" value="EGF_1"/>
    <property type="match status" value="1"/>
</dbReference>
<keyword evidence="19" id="KW-1185">Reference proteome</keyword>
<evidence type="ECO:0000256" key="6">
    <source>
        <dbReference type="ARBA" id="ARBA00022723"/>
    </source>
</evidence>
<comment type="subunit">
    <text evidence="14">Oligomer of disulfide-linked homodimers.</text>
</comment>
<keyword evidence="9" id="KW-0862">Zinc</keyword>
<protein>
    <recommendedName>
        <fullName evidence="13">Reelin</fullName>
    </recommendedName>
</protein>
<evidence type="ECO:0000313" key="19">
    <source>
        <dbReference type="Proteomes" id="UP001279410"/>
    </source>
</evidence>
<evidence type="ECO:0000256" key="16">
    <source>
        <dbReference type="PROSITE-ProRule" id="PRU00076"/>
    </source>
</evidence>
<sequence>MSLLPAVLKTKPELLGFIKCATSLPGGYVIAYFMKLHMTATQFRWIQKEGTGERQSWGVDHVYIGEACPGLCSGHGYCTSGVVCICDEGHHGDDCSLSSSDLPSSIKDNFESSSVSQESWQLIQGGGVGSGCGQLSPHAHGDSLYFNGCKMRQAVTKPLDLTRASKIMFVLQIGSVAQTDSCNIALDQADTVDRAVLLQYSVNNGVSWHVIAQHQPKDFIKAQRVSYNIPLEARVKGVMLRWWQPRHDGAGHDQWALDHVEVVLLGLLPPQTFLRDSSPLLLPLPSRALTSALFCILLPLAWL</sequence>
<evidence type="ECO:0000256" key="12">
    <source>
        <dbReference type="ARBA" id="ARBA00023773"/>
    </source>
</evidence>
<dbReference type="PROSITE" id="PS50026">
    <property type="entry name" value="EGF_3"/>
    <property type="match status" value="1"/>
</dbReference>
<evidence type="ECO:0000256" key="13">
    <source>
        <dbReference type="ARBA" id="ARBA00023900"/>
    </source>
</evidence>
<feature type="disulfide bond" evidence="16">
    <location>
        <begin position="86"/>
        <end position="95"/>
    </location>
</feature>
<comment type="subcellular location">
    <subcellularLocation>
        <location evidence="1">Secreted</location>
        <location evidence="1">Extracellular space</location>
        <location evidence="1">Extracellular matrix</location>
    </subcellularLocation>
</comment>
<evidence type="ECO:0000256" key="2">
    <source>
        <dbReference type="ARBA" id="ARBA00022473"/>
    </source>
</evidence>
<evidence type="ECO:0000256" key="5">
    <source>
        <dbReference type="ARBA" id="ARBA00022670"/>
    </source>
</evidence>
<keyword evidence="16" id="KW-0245">EGF-like domain</keyword>
<evidence type="ECO:0000256" key="11">
    <source>
        <dbReference type="ARBA" id="ARBA00022889"/>
    </source>
</evidence>
<evidence type="ECO:0000256" key="7">
    <source>
        <dbReference type="ARBA" id="ARBA00022801"/>
    </source>
</evidence>
<dbReference type="AlphaFoldDB" id="A0AAD3MRK9"/>
<feature type="domain" description="EGF-like" evidence="17">
    <location>
        <begin position="64"/>
        <end position="96"/>
    </location>
</feature>
<feature type="disulfide bond" evidence="16">
    <location>
        <begin position="68"/>
        <end position="78"/>
    </location>
</feature>
<dbReference type="GO" id="GO:0001764">
    <property type="term" value="P:neuron migration"/>
    <property type="evidence" value="ECO:0007669"/>
    <property type="project" value="InterPro"/>
</dbReference>
<gene>
    <name evidence="18" type="ORF">AKAME5_001095700</name>
</gene>
<evidence type="ECO:0000259" key="17">
    <source>
        <dbReference type="PROSITE" id="PS50026"/>
    </source>
</evidence>
<comment type="similarity">
    <text evidence="12">Belongs to the reelin family.</text>
</comment>
<keyword evidence="2" id="KW-0217">Developmental protein</keyword>
<dbReference type="Pfam" id="PF21471">
    <property type="entry name" value="Reelin_subrepeat-B"/>
    <property type="match status" value="1"/>
</dbReference>
<dbReference type="GO" id="GO:0007417">
    <property type="term" value="P:central nervous system development"/>
    <property type="evidence" value="ECO:0007669"/>
    <property type="project" value="InterPro"/>
</dbReference>
<evidence type="ECO:0000256" key="15">
    <source>
        <dbReference type="ARBA" id="ARBA00046064"/>
    </source>
</evidence>
<proteinExistence type="inferred from homology"/>
<evidence type="ECO:0000256" key="14">
    <source>
        <dbReference type="ARBA" id="ARBA00044961"/>
    </source>
</evidence>
<reference evidence="18" key="1">
    <citation type="submission" date="2022-08" db="EMBL/GenBank/DDBJ databases">
        <title>Genome sequencing of akame (Lates japonicus).</title>
        <authorList>
            <person name="Hashiguchi Y."/>
            <person name="Takahashi H."/>
        </authorList>
    </citation>
    <scope>NUCLEOTIDE SEQUENCE</scope>
    <source>
        <strain evidence="18">Kochi</strain>
    </source>
</reference>
<dbReference type="GO" id="GO:0005615">
    <property type="term" value="C:extracellular space"/>
    <property type="evidence" value="ECO:0007669"/>
    <property type="project" value="TreeGrafter"/>
</dbReference>
<dbReference type="Gene3D" id="2.60.120.260">
    <property type="entry name" value="Galactose-binding domain-like"/>
    <property type="match status" value="2"/>
</dbReference>
<keyword evidence="8" id="KW-0720">Serine protease</keyword>
<comment type="caution">
    <text evidence="16">Lacks conserved residue(s) required for the propagation of feature annotation.</text>
</comment>
<keyword evidence="6" id="KW-0479">Metal-binding</keyword>
<dbReference type="GO" id="GO:0008236">
    <property type="term" value="F:serine-type peptidase activity"/>
    <property type="evidence" value="ECO:0007669"/>
    <property type="project" value="UniProtKB-KW"/>
</dbReference>
<evidence type="ECO:0000256" key="10">
    <source>
        <dbReference type="ARBA" id="ARBA00022837"/>
    </source>
</evidence>
<dbReference type="GO" id="GO:0043005">
    <property type="term" value="C:neuron projection"/>
    <property type="evidence" value="ECO:0007669"/>
    <property type="project" value="TreeGrafter"/>
</dbReference>
<evidence type="ECO:0000256" key="3">
    <source>
        <dbReference type="ARBA" id="ARBA00022525"/>
    </source>
</evidence>
<dbReference type="CDD" id="cd10052">
    <property type="entry name" value="Reelin_repeat_8_subrepeat_2"/>
    <property type="match status" value="1"/>
</dbReference>
<dbReference type="Proteomes" id="UP001279410">
    <property type="component" value="Unassembled WGS sequence"/>
</dbReference>
<comment type="caution">
    <text evidence="18">The sequence shown here is derived from an EMBL/GenBank/DDBJ whole genome shotgun (WGS) entry which is preliminary data.</text>
</comment>
<dbReference type="InterPro" id="IPR049419">
    <property type="entry name" value="Reelin_subrepeat-B"/>
</dbReference>
<keyword evidence="4" id="KW-0272">Extracellular matrix</keyword>
<evidence type="ECO:0000256" key="4">
    <source>
        <dbReference type="ARBA" id="ARBA00022530"/>
    </source>
</evidence>
<comment type="function">
    <text evidence="15">Extracellular matrix serine protease secreted by pioneer neurons that plays a role in layering of neurons in the cerebral cortex and cerebellum by coordinating cell positioning during neurodevelopment. Regulates microtubule function in neurons and neuronal migration. Binding to the extracellular domains of lipoprotein receptors VLDLR and LRP8/APOER2 induces tyrosine phosphorylation of DAB1 and modulation of TAU phosphorylation. Affects migration of sympathetic preganglionic neurons in the spinal cord, where it seems to act as a barrier to neuronal migration. Enzymatic activity is important for the modulation of cell adhesion.</text>
</comment>
<keyword evidence="3" id="KW-0964">Secreted</keyword>
<keyword evidence="16" id="KW-1015">Disulfide bond</keyword>
<evidence type="ECO:0000256" key="9">
    <source>
        <dbReference type="ARBA" id="ARBA00022833"/>
    </source>
</evidence>
<dbReference type="GO" id="GO:0006508">
    <property type="term" value="P:proteolysis"/>
    <property type="evidence" value="ECO:0007669"/>
    <property type="project" value="UniProtKB-KW"/>
</dbReference>
<dbReference type="InterPro" id="IPR000742">
    <property type="entry name" value="EGF"/>
</dbReference>
<keyword evidence="7" id="KW-0378">Hydrolase</keyword>
<keyword evidence="10" id="KW-0106">Calcium</keyword>
<dbReference type="FunFam" id="2.60.120.260:FF:000052">
    <property type="entry name" value="Reelin"/>
    <property type="match status" value="1"/>
</dbReference>
<dbReference type="PANTHER" id="PTHR11841">
    <property type="entry name" value="REELIN"/>
    <property type="match status" value="1"/>
</dbReference>
<name>A0AAD3MRK9_LATJO</name>
<accession>A0AAD3MRK9</accession>